<evidence type="ECO:0000256" key="3">
    <source>
        <dbReference type="RuleBase" id="RU361235"/>
    </source>
</evidence>
<evidence type="ECO:0000256" key="1">
    <source>
        <dbReference type="ARBA" id="ARBA00005964"/>
    </source>
</evidence>
<feature type="region of interest" description="Disordered" evidence="4">
    <location>
        <begin position="40"/>
        <end position="61"/>
    </location>
</feature>
<comment type="similarity">
    <text evidence="1 3">Belongs to the type-B carboxylesterase/lipase family.</text>
</comment>
<dbReference type="Gene3D" id="3.40.50.1820">
    <property type="entry name" value="alpha/beta hydrolase"/>
    <property type="match status" value="1"/>
</dbReference>
<dbReference type="InterPro" id="IPR002018">
    <property type="entry name" value="CarbesteraseB"/>
</dbReference>
<dbReference type="InterPro" id="IPR019826">
    <property type="entry name" value="Carboxylesterase_B_AS"/>
</dbReference>
<dbReference type="PROSITE" id="PS00122">
    <property type="entry name" value="CARBOXYLESTERASE_B_1"/>
    <property type="match status" value="1"/>
</dbReference>
<organism evidence="6 7">
    <name type="scientific">Conexibacter stalactiti</name>
    <dbReference type="NCBI Taxonomy" id="1940611"/>
    <lineage>
        <taxon>Bacteria</taxon>
        <taxon>Bacillati</taxon>
        <taxon>Actinomycetota</taxon>
        <taxon>Thermoleophilia</taxon>
        <taxon>Solirubrobacterales</taxon>
        <taxon>Conexibacteraceae</taxon>
        <taxon>Conexibacter</taxon>
    </lineage>
</organism>
<gene>
    <name evidence="6" type="ORF">R7226_15700</name>
</gene>
<evidence type="ECO:0000313" key="7">
    <source>
        <dbReference type="Proteomes" id="UP001284601"/>
    </source>
</evidence>
<dbReference type="InterPro" id="IPR029058">
    <property type="entry name" value="AB_hydrolase_fold"/>
</dbReference>
<accession>A0ABU4HSZ2</accession>
<name>A0ABU4HSZ2_9ACTN</name>
<dbReference type="InterPro" id="IPR050309">
    <property type="entry name" value="Type-B_Carboxylest/Lipase"/>
</dbReference>
<dbReference type="EC" id="3.1.1.-" evidence="3"/>
<protein>
    <recommendedName>
        <fullName evidence="3">Carboxylic ester hydrolase</fullName>
        <ecNumber evidence="3">3.1.1.-</ecNumber>
    </recommendedName>
</protein>
<evidence type="ECO:0000256" key="2">
    <source>
        <dbReference type="ARBA" id="ARBA00022801"/>
    </source>
</evidence>
<reference evidence="6 7" key="2">
    <citation type="submission" date="2023-10" db="EMBL/GenBank/DDBJ databases">
        <authorList>
            <person name="Han X.F."/>
        </authorList>
    </citation>
    <scope>NUCLEOTIDE SEQUENCE [LARGE SCALE GENOMIC DNA]</scope>
    <source>
        <strain evidence="6 7">KCTC 39840</strain>
    </source>
</reference>
<dbReference type="RefSeq" id="WP_318598130.1">
    <property type="nucleotide sequence ID" value="NZ_JAWSTH010000040.1"/>
</dbReference>
<dbReference type="EMBL" id="JAWSTH010000040">
    <property type="protein sequence ID" value="MDW5595792.1"/>
    <property type="molecule type" value="Genomic_DNA"/>
</dbReference>
<dbReference type="InterPro" id="IPR019819">
    <property type="entry name" value="Carboxylesterase_B_CS"/>
</dbReference>
<dbReference type="PROSITE" id="PS00941">
    <property type="entry name" value="CARBOXYLESTERASE_B_2"/>
    <property type="match status" value="1"/>
</dbReference>
<keyword evidence="7" id="KW-1185">Reference proteome</keyword>
<dbReference type="SUPFAM" id="SSF53474">
    <property type="entry name" value="alpha/beta-Hydrolases"/>
    <property type="match status" value="1"/>
</dbReference>
<proteinExistence type="inferred from homology"/>
<dbReference type="Pfam" id="PF00135">
    <property type="entry name" value="COesterase"/>
    <property type="match status" value="1"/>
</dbReference>
<sequence length="513" mass="54247">MSTTATTKHGTVRGTVEDGVSVFRGIPYAAPPVGPLRYRPPAPPARWDGERDASAYGPPAPQHLPEGLVGELFTPELPWGEDCLTLNVWTPAVDRGARPVIVFVHGGAFLFGSGGDPYIDKGRFARSGVVQVSINYRLGIDGFLAVEGDADGGNYGTLDIVAALRWVQENIAAFGGDPERVTLAGESAGATAVAAVLGVPAARGLFARAIVQSGYPQPLLSRASAALAAREVFTRAGLADGDLDGLRELRDREPARVVAIQGEIFAAVLADRDPARWGEEIASTANPFQPVVGGSVLPQRPADAFAAGEAAPVDLLIGHTKEEFLLMFGIGLVGAGDDLVAAAFDGVFGAGGADALALYSAARPGARPVELLAALETDRAYRVPTTNLADAHSASGATTFFYRFSWPSRAFDGAIGAGHAVELPFVFDILDTEWALRLTGEQPPQRLADDMHLAWVSFAETGDPTHDGIPAWPLYDRETRPILDFGEQHQVIHDPWPEELRLWTQPTAGAAPS</sequence>
<dbReference type="Proteomes" id="UP001284601">
    <property type="component" value="Unassembled WGS sequence"/>
</dbReference>
<reference evidence="7" key="1">
    <citation type="submission" date="2023-07" db="EMBL/GenBank/DDBJ databases">
        <title>Conexibacter stalactiti sp. nov., isolated from stalactites in a lava cave and emended description of the genus Conexibacter.</title>
        <authorList>
            <person name="Lee S.D."/>
        </authorList>
    </citation>
    <scope>NUCLEOTIDE SEQUENCE [LARGE SCALE GENOMIC DNA]</scope>
    <source>
        <strain evidence="7">KCTC 39840</strain>
    </source>
</reference>
<keyword evidence="2 3" id="KW-0378">Hydrolase</keyword>
<dbReference type="PANTHER" id="PTHR11559">
    <property type="entry name" value="CARBOXYLESTERASE"/>
    <property type="match status" value="1"/>
</dbReference>
<evidence type="ECO:0000259" key="5">
    <source>
        <dbReference type="Pfam" id="PF00135"/>
    </source>
</evidence>
<evidence type="ECO:0000256" key="4">
    <source>
        <dbReference type="SAM" id="MobiDB-lite"/>
    </source>
</evidence>
<feature type="domain" description="Carboxylesterase type B" evidence="5">
    <location>
        <begin position="3"/>
        <end position="502"/>
    </location>
</feature>
<comment type="caution">
    <text evidence="6">The sequence shown here is derived from an EMBL/GenBank/DDBJ whole genome shotgun (WGS) entry which is preliminary data.</text>
</comment>
<evidence type="ECO:0000313" key="6">
    <source>
        <dbReference type="EMBL" id="MDW5595792.1"/>
    </source>
</evidence>